<comment type="caution">
    <text evidence="2">The sequence shown here is derived from an EMBL/GenBank/DDBJ whole genome shotgun (WGS) entry which is preliminary data.</text>
</comment>
<sequence>MLQNAHPLLNPSLLSRIGVRVDDPAYHTRPSDGNPHSYNLEQKGEMGHRPFSGLENSRGQEFLPQAPRPTIITDRAGRHHQAKQHVPARGSSFMEVDCSHVPATLRTTAFPPGTVTQGWNNHAYGVSATVSVSGSPGSDIKAMSIDDGSLDSRPSRKTSSKMSIDPSPLTGTRRKASSGMSVDPSPSPNIYQSTQHRTSSRMSVDAHPARSPDRMLLDKFHHDYHTQNIPQQTRTYTPLTARPTASPTRGCPQSALMYYSPREHTLAASVALPTSFPIVVSQKRPLSYDTRSPRHCGETKSIPLSQPPSSFPQYIQGKEKHKVIVPTTSTPPFPCISQAPTSAPMLPLHLPDSAPVAPPKTVSPKHKTPASRQGSRSPSTKREVIHSPTSRGRVRARESSSRDEVIHKRHCVRQDSRPIALLAIDPHSVSGPSLQPAQSLSPIDDGWLPPMEQQLETARQSQLKDKFRKFKAIIGGAVNGIKQAIVPYNKAHRNHKAARMRSASQPFAGVPDYLRSAEPPKHTSASRYHKRPSFDIGKGIDSIAETWTNLSLCDSPTSLNGDDGAVHGEAPQLSLSLPRINEPPKSSHRSPPPRRAGSVIQTQSDDEVEIYTGTAGNLAAPTFRRHRTADAFDARGMDVPRHPNNSSPRRK</sequence>
<feature type="region of interest" description="Disordered" evidence="1">
    <location>
        <begin position="561"/>
        <end position="606"/>
    </location>
</feature>
<feature type="region of interest" description="Disordered" evidence="1">
    <location>
        <begin position="344"/>
        <end position="406"/>
    </location>
</feature>
<evidence type="ECO:0000256" key="1">
    <source>
        <dbReference type="SAM" id="MobiDB-lite"/>
    </source>
</evidence>
<name>A0A1J8QBF1_9AGAM</name>
<evidence type="ECO:0000313" key="2">
    <source>
        <dbReference type="EMBL" id="OJA09092.1"/>
    </source>
</evidence>
<organism evidence="2 3">
    <name type="scientific">Rhizopogon vesiculosus</name>
    <dbReference type="NCBI Taxonomy" id="180088"/>
    <lineage>
        <taxon>Eukaryota</taxon>
        <taxon>Fungi</taxon>
        <taxon>Dikarya</taxon>
        <taxon>Basidiomycota</taxon>
        <taxon>Agaricomycotina</taxon>
        <taxon>Agaricomycetes</taxon>
        <taxon>Agaricomycetidae</taxon>
        <taxon>Boletales</taxon>
        <taxon>Suillineae</taxon>
        <taxon>Rhizopogonaceae</taxon>
        <taxon>Rhizopogon</taxon>
    </lineage>
</organism>
<evidence type="ECO:0000313" key="3">
    <source>
        <dbReference type="Proteomes" id="UP000183567"/>
    </source>
</evidence>
<keyword evidence="3" id="KW-1185">Reference proteome</keyword>
<feature type="compositionally biased region" description="Basic and acidic residues" evidence="1">
    <location>
        <begin position="395"/>
        <end position="406"/>
    </location>
</feature>
<dbReference type="EMBL" id="LVVM01006018">
    <property type="protein sequence ID" value="OJA09092.1"/>
    <property type="molecule type" value="Genomic_DNA"/>
</dbReference>
<accession>A0A1J8QBF1</accession>
<dbReference type="Proteomes" id="UP000183567">
    <property type="component" value="Unassembled WGS sequence"/>
</dbReference>
<gene>
    <name evidence="2" type="ORF">AZE42_02560</name>
</gene>
<reference evidence="2 3" key="1">
    <citation type="submission" date="2016-03" db="EMBL/GenBank/DDBJ databases">
        <title>Comparative genomics of the ectomycorrhizal sister species Rhizopogon vinicolor and Rhizopogon vesiculosus (Basidiomycota: Boletales) reveals a divergence of the mating type B locus.</title>
        <authorList>
            <person name="Mujic A.B."/>
            <person name="Kuo A."/>
            <person name="Tritt A."/>
            <person name="Lipzen A."/>
            <person name="Chen C."/>
            <person name="Johnson J."/>
            <person name="Sharma A."/>
            <person name="Barry K."/>
            <person name="Grigoriev I.V."/>
            <person name="Spatafora J.W."/>
        </authorList>
    </citation>
    <scope>NUCLEOTIDE SEQUENCE [LARGE SCALE GENOMIC DNA]</scope>
    <source>
        <strain evidence="2 3">AM-OR11-056</strain>
    </source>
</reference>
<protein>
    <submittedName>
        <fullName evidence="2">Uncharacterized protein</fullName>
    </submittedName>
</protein>
<feature type="region of interest" description="Disordered" evidence="1">
    <location>
        <begin position="629"/>
        <end position="651"/>
    </location>
</feature>
<proteinExistence type="predicted"/>
<feature type="compositionally biased region" description="Basic and acidic residues" evidence="1">
    <location>
        <begin position="629"/>
        <end position="641"/>
    </location>
</feature>
<feature type="region of interest" description="Disordered" evidence="1">
    <location>
        <begin position="130"/>
        <end position="210"/>
    </location>
</feature>
<feature type="region of interest" description="Disordered" evidence="1">
    <location>
        <begin position="288"/>
        <end position="309"/>
    </location>
</feature>
<dbReference type="OrthoDB" id="2655144at2759"/>
<dbReference type="AlphaFoldDB" id="A0A1J8QBF1"/>
<feature type="compositionally biased region" description="Polar residues" evidence="1">
    <location>
        <begin position="188"/>
        <end position="202"/>
    </location>
</feature>